<dbReference type="EC" id="2.7.13.3" evidence="2"/>
<dbReference type="EMBL" id="QJVJ01000009">
    <property type="protein sequence ID" value="PYI52526.1"/>
    <property type="molecule type" value="Genomic_DNA"/>
</dbReference>
<dbReference type="InterPro" id="IPR013656">
    <property type="entry name" value="PAS_4"/>
</dbReference>
<feature type="domain" description="Histidine kinase" evidence="10">
    <location>
        <begin position="353"/>
        <end position="561"/>
    </location>
</feature>
<keyword evidence="6" id="KW-0418">Kinase</keyword>
<dbReference type="InterPro" id="IPR000700">
    <property type="entry name" value="PAS-assoc_C"/>
</dbReference>
<evidence type="ECO:0000313" key="13">
    <source>
        <dbReference type="Proteomes" id="UP000247476"/>
    </source>
</evidence>
<dbReference type="PANTHER" id="PTHR43065:SF46">
    <property type="entry name" value="C4-DICARBOXYLATE TRANSPORT SENSOR PROTEIN DCTB"/>
    <property type="match status" value="1"/>
</dbReference>
<dbReference type="InterPro" id="IPR003661">
    <property type="entry name" value="HisK_dim/P_dom"/>
</dbReference>
<proteinExistence type="predicted"/>
<organism evidence="12 13">
    <name type="scientific">Paenibacillus flagellatus</name>
    <dbReference type="NCBI Taxonomy" id="2211139"/>
    <lineage>
        <taxon>Bacteria</taxon>
        <taxon>Bacillati</taxon>
        <taxon>Bacillota</taxon>
        <taxon>Bacilli</taxon>
        <taxon>Bacillales</taxon>
        <taxon>Paenibacillaceae</taxon>
        <taxon>Paenibacillus</taxon>
    </lineage>
</organism>
<keyword evidence="7" id="KW-0067">ATP-binding</keyword>
<dbReference type="InterPro" id="IPR036890">
    <property type="entry name" value="HATPase_C_sf"/>
</dbReference>
<feature type="transmembrane region" description="Helical" evidence="9">
    <location>
        <begin position="16"/>
        <end position="34"/>
    </location>
</feature>
<dbReference type="Gene3D" id="1.10.287.130">
    <property type="match status" value="1"/>
</dbReference>
<dbReference type="SMART" id="SM00388">
    <property type="entry name" value="HisKA"/>
    <property type="match status" value="1"/>
</dbReference>
<dbReference type="InterPro" id="IPR005467">
    <property type="entry name" value="His_kinase_dom"/>
</dbReference>
<feature type="transmembrane region" description="Helical" evidence="9">
    <location>
        <begin position="46"/>
        <end position="66"/>
    </location>
</feature>
<dbReference type="PROSITE" id="PS50113">
    <property type="entry name" value="PAC"/>
    <property type="match status" value="1"/>
</dbReference>
<evidence type="ECO:0000256" key="5">
    <source>
        <dbReference type="ARBA" id="ARBA00022741"/>
    </source>
</evidence>
<dbReference type="InterPro" id="IPR004358">
    <property type="entry name" value="Sig_transdc_His_kin-like_C"/>
</dbReference>
<keyword evidence="8" id="KW-0902">Two-component regulatory system</keyword>
<evidence type="ECO:0000259" key="10">
    <source>
        <dbReference type="PROSITE" id="PS50109"/>
    </source>
</evidence>
<name>A0A2V5KTI2_9BACL</name>
<keyword evidence="4" id="KW-0808">Transferase</keyword>
<evidence type="ECO:0000259" key="11">
    <source>
        <dbReference type="PROSITE" id="PS50113"/>
    </source>
</evidence>
<evidence type="ECO:0000256" key="9">
    <source>
        <dbReference type="SAM" id="Phobius"/>
    </source>
</evidence>
<evidence type="ECO:0000256" key="8">
    <source>
        <dbReference type="ARBA" id="ARBA00023012"/>
    </source>
</evidence>
<dbReference type="SUPFAM" id="SSF55785">
    <property type="entry name" value="PYP-like sensor domain (PAS domain)"/>
    <property type="match status" value="1"/>
</dbReference>
<evidence type="ECO:0000256" key="6">
    <source>
        <dbReference type="ARBA" id="ARBA00022777"/>
    </source>
</evidence>
<feature type="transmembrane region" description="Helical" evidence="9">
    <location>
        <begin position="78"/>
        <end position="99"/>
    </location>
</feature>
<dbReference type="Proteomes" id="UP000247476">
    <property type="component" value="Unassembled WGS sequence"/>
</dbReference>
<keyword evidence="3" id="KW-0597">Phosphoprotein</keyword>
<dbReference type="InterPro" id="IPR000014">
    <property type="entry name" value="PAS"/>
</dbReference>
<dbReference type="Gene3D" id="3.30.565.10">
    <property type="entry name" value="Histidine kinase-like ATPase, C-terminal domain"/>
    <property type="match status" value="1"/>
</dbReference>
<evidence type="ECO:0000256" key="4">
    <source>
        <dbReference type="ARBA" id="ARBA00022679"/>
    </source>
</evidence>
<keyword evidence="9" id="KW-0812">Transmembrane</keyword>
<evidence type="ECO:0000256" key="3">
    <source>
        <dbReference type="ARBA" id="ARBA00022553"/>
    </source>
</evidence>
<comment type="caution">
    <text evidence="12">The sequence shown here is derived from an EMBL/GenBank/DDBJ whole genome shotgun (WGS) entry which is preliminary data.</text>
</comment>
<comment type="catalytic activity">
    <reaction evidence="1">
        <text>ATP + protein L-histidine = ADP + protein N-phospho-L-histidine.</text>
        <dbReference type="EC" id="2.7.13.3"/>
    </reaction>
</comment>
<reference evidence="12 13" key="1">
    <citation type="submission" date="2018-05" db="EMBL/GenBank/DDBJ databases">
        <title>Paenibacillus flagellatus sp. nov., isolated from selenium mineral soil.</title>
        <authorList>
            <person name="Dai X."/>
        </authorList>
    </citation>
    <scope>NUCLEOTIDE SEQUENCE [LARGE SCALE GENOMIC DNA]</scope>
    <source>
        <strain evidence="12 13">DXL2</strain>
    </source>
</reference>
<dbReference type="PRINTS" id="PR00344">
    <property type="entry name" value="BCTRLSENSOR"/>
</dbReference>
<evidence type="ECO:0000313" key="12">
    <source>
        <dbReference type="EMBL" id="PYI52526.1"/>
    </source>
</evidence>
<dbReference type="SUPFAM" id="SSF55874">
    <property type="entry name" value="ATPase domain of HSP90 chaperone/DNA topoisomerase II/histidine kinase"/>
    <property type="match status" value="1"/>
</dbReference>
<feature type="transmembrane region" description="Helical" evidence="9">
    <location>
        <begin position="140"/>
        <end position="159"/>
    </location>
</feature>
<dbReference type="AlphaFoldDB" id="A0A2V5KTI2"/>
<feature type="transmembrane region" description="Helical" evidence="9">
    <location>
        <begin position="174"/>
        <end position="196"/>
    </location>
</feature>
<dbReference type="Pfam" id="PF02518">
    <property type="entry name" value="HATPase_c"/>
    <property type="match status" value="1"/>
</dbReference>
<keyword evidence="9" id="KW-0472">Membrane</keyword>
<dbReference type="SMART" id="SM00387">
    <property type="entry name" value="HATPase_c"/>
    <property type="match status" value="1"/>
</dbReference>
<keyword evidence="9" id="KW-1133">Transmembrane helix</keyword>
<dbReference type="Gene3D" id="3.30.450.20">
    <property type="entry name" value="PAS domain"/>
    <property type="match status" value="1"/>
</dbReference>
<dbReference type="SUPFAM" id="SSF47384">
    <property type="entry name" value="Homodimeric domain of signal transducing histidine kinase"/>
    <property type="match status" value="1"/>
</dbReference>
<dbReference type="PANTHER" id="PTHR43065">
    <property type="entry name" value="SENSOR HISTIDINE KINASE"/>
    <property type="match status" value="1"/>
</dbReference>
<feature type="transmembrane region" description="Helical" evidence="9">
    <location>
        <begin position="111"/>
        <end position="133"/>
    </location>
</feature>
<dbReference type="InterPro" id="IPR003594">
    <property type="entry name" value="HATPase_dom"/>
</dbReference>
<gene>
    <name evidence="12" type="ORF">DLM86_20330</name>
</gene>
<keyword evidence="5" id="KW-0547">Nucleotide-binding</keyword>
<dbReference type="GO" id="GO:0005524">
    <property type="term" value="F:ATP binding"/>
    <property type="evidence" value="ECO:0007669"/>
    <property type="project" value="UniProtKB-KW"/>
</dbReference>
<evidence type="ECO:0000256" key="7">
    <source>
        <dbReference type="ARBA" id="ARBA00022840"/>
    </source>
</evidence>
<evidence type="ECO:0000256" key="2">
    <source>
        <dbReference type="ARBA" id="ARBA00012438"/>
    </source>
</evidence>
<accession>A0A2V5KTI2</accession>
<dbReference type="CDD" id="cd00082">
    <property type="entry name" value="HisKA"/>
    <property type="match status" value="1"/>
</dbReference>
<dbReference type="GO" id="GO:0000155">
    <property type="term" value="F:phosphorelay sensor kinase activity"/>
    <property type="evidence" value="ECO:0007669"/>
    <property type="project" value="InterPro"/>
</dbReference>
<dbReference type="CDD" id="cd00130">
    <property type="entry name" value="PAS"/>
    <property type="match status" value="1"/>
</dbReference>
<dbReference type="InterPro" id="IPR036097">
    <property type="entry name" value="HisK_dim/P_sf"/>
</dbReference>
<sequence length="566" mass="62921">MKRAWEVPFMAEIKDSLLQLLLVLLPIVTVHIYLSLHRPSKHVEATLGLVCFGTMLLCMIFAFPVFDFYYADLRLVPFIVGILYGGRRFGVVMSVLYFGFRYALWGGGPPFVAFAALHVPLIVIALLCVPLFARSGSDRRAAIGLALVGLASVLSFAAIEFRIVLSPTDIPSSFYVFIAVYYAIHMVSLWVSIMLIQSGLENRALHRELKASAARTRNEALKLKQLLDASPYAVLMVDRNGVITEANETFFVYNPNYSRESLIGCPYRQFVDMYGFDYETTILAAALRGEETRLKAIDVKGKMMLSSAVPILDREGAIIGAVGLGLDVSEVYQLRQQVSQMERLSLVGRMAASITHEIRNPMAVVRGFVQLMQERTTLEHQKPFFELIVAELDRTNEIINDFLSLAQNRITPKQMLELNDLIRAMHPLIAAEANMRRIGIRLLLDSDVPPLLLNDKEIKQLILNLTRNAVEAMDDGGVLTVETRFDGEAGEARMIVSDTGPGIPPQTLERLFEPFFTTKERGTGLGLTVCLSIVDNHGGRIDIRSEEGKGTDFIVTLKAEAADSDG</sequence>
<dbReference type="InterPro" id="IPR035965">
    <property type="entry name" value="PAS-like_dom_sf"/>
</dbReference>
<dbReference type="CDD" id="cd00075">
    <property type="entry name" value="HATPase"/>
    <property type="match status" value="1"/>
</dbReference>
<keyword evidence="13" id="KW-1185">Reference proteome</keyword>
<feature type="domain" description="PAC" evidence="11">
    <location>
        <begin position="288"/>
        <end position="340"/>
    </location>
</feature>
<dbReference type="Pfam" id="PF08448">
    <property type="entry name" value="PAS_4"/>
    <property type="match status" value="1"/>
</dbReference>
<protein>
    <recommendedName>
        <fullName evidence="2">histidine kinase</fullName>
        <ecNumber evidence="2">2.7.13.3</ecNumber>
    </recommendedName>
</protein>
<evidence type="ECO:0000256" key="1">
    <source>
        <dbReference type="ARBA" id="ARBA00000085"/>
    </source>
</evidence>
<dbReference type="PROSITE" id="PS50109">
    <property type="entry name" value="HIS_KIN"/>
    <property type="match status" value="1"/>
</dbReference>
<dbReference type="Pfam" id="PF00512">
    <property type="entry name" value="HisKA"/>
    <property type="match status" value="1"/>
</dbReference>